<evidence type="ECO:0000256" key="1">
    <source>
        <dbReference type="SAM" id="Coils"/>
    </source>
</evidence>
<keyword evidence="1" id="KW-0175">Coiled coil</keyword>
<feature type="coiled-coil region" evidence="1">
    <location>
        <begin position="101"/>
        <end position="201"/>
    </location>
</feature>
<dbReference type="RefSeq" id="WP_092193915.1">
    <property type="nucleotide sequence ID" value="NZ_FOTO01000015.1"/>
</dbReference>
<evidence type="ECO:0000313" key="3">
    <source>
        <dbReference type="Proteomes" id="UP000199581"/>
    </source>
</evidence>
<keyword evidence="3" id="KW-1185">Reference proteome</keyword>
<dbReference type="Proteomes" id="UP000199581">
    <property type="component" value="Unassembled WGS sequence"/>
</dbReference>
<evidence type="ECO:0000313" key="2">
    <source>
        <dbReference type="EMBL" id="SFM11741.1"/>
    </source>
</evidence>
<accession>A0A8G2C5H1</accession>
<organism evidence="2 3">
    <name type="scientific">Desulfomicrobium norvegicum (strain DSM 1741 / NCIMB 8310)</name>
    <name type="common">Desulfovibrio baculatus (strain Norway 4)</name>
    <name type="synonym">Desulfovibrio desulfuricans (strain Norway 4)</name>
    <dbReference type="NCBI Taxonomy" id="52561"/>
    <lineage>
        <taxon>Bacteria</taxon>
        <taxon>Pseudomonadati</taxon>
        <taxon>Thermodesulfobacteriota</taxon>
        <taxon>Desulfovibrionia</taxon>
        <taxon>Desulfovibrionales</taxon>
        <taxon>Desulfomicrobiaceae</taxon>
        <taxon>Desulfomicrobium</taxon>
    </lineage>
</organism>
<protein>
    <submittedName>
        <fullName evidence="2">Uncharacterized protein</fullName>
    </submittedName>
</protein>
<dbReference type="AlphaFoldDB" id="A0A8G2C5H1"/>
<comment type="caution">
    <text evidence="2">The sequence shown here is derived from an EMBL/GenBank/DDBJ whole genome shotgun (WGS) entry which is preliminary data.</text>
</comment>
<gene>
    <name evidence="2" type="ORF">SAMN05421830_1151</name>
</gene>
<dbReference type="EMBL" id="FOTO01000015">
    <property type="protein sequence ID" value="SFM11741.1"/>
    <property type="molecule type" value="Genomic_DNA"/>
</dbReference>
<sequence length="207" mass="23199">MSNTKTEPMSLRVSGDTRDRFEAFKARIGKGTAEEAFNELLTSYETQQPNLKLNAPMLSSAMSSMPDITKFLQRALEHMAATIFLAEQGAVSVQARADKVTEEAQGQIKDLVENNKALKLELQKAKSQGSQLVIEVDELRLKIQELRDQSEAIGVLKASWAVRETDIMKQVAEWKARAECADNLRKSLEETHRKLETTETSEVAQFV</sequence>
<name>A0A8G2C5H1_DESNO</name>
<reference evidence="2 3" key="1">
    <citation type="submission" date="2016-10" db="EMBL/GenBank/DDBJ databases">
        <authorList>
            <person name="Varghese N."/>
            <person name="Submissions S."/>
        </authorList>
    </citation>
    <scope>NUCLEOTIDE SEQUENCE [LARGE SCALE GENOMIC DNA]</scope>
    <source>
        <strain evidence="2 3">DSM 1741</strain>
    </source>
</reference>
<proteinExistence type="predicted"/>